<protein>
    <submittedName>
        <fullName evidence="4">Kelch-like protein 40</fullName>
    </submittedName>
</protein>
<feature type="domain" description="BTB" evidence="1">
    <location>
        <begin position="19"/>
        <end position="81"/>
    </location>
</feature>
<evidence type="ECO:0000313" key="2">
    <source>
        <dbReference type="EnsemblMetazoa" id="XP_016990259.1"/>
    </source>
</evidence>
<evidence type="ECO:0000313" key="3">
    <source>
        <dbReference type="Proteomes" id="UP001652680"/>
    </source>
</evidence>
<dbReference type="AlphaFoldDB" id="A0A6P4FLE7"/>
<dbReference type="InterPro" id="IPR051481">
    <property type="entry name" value="BTB-POZ/Galectin-3-binding"/>
</dbReference>
<evidence type="ECO:0000313" key="4">
    <source>
        <dbReference type="RefSeq" id="XP_016990259.1"/>
    </source>
</evidence>
<keyword evidence="3" id="KW-1185">Reference proteome</keyword>
<dbReference type="InterPro" id="IPR000210">
    <property type="entry name" value="BTB/POZ_dom"/>
</dbReference>
<dbReference type="InterPro" id="IPR011333">
    <property type="entry name" value="SKP1/BTB/POZ_sf"/>
</dbReference>
<dbReference type="OMA" id="KFCDCHI"/>
<sequence>MSTKLDSVFLDMLENGKFSDCRIEVESATFKCHKIILASVSGYFERVLLTESENLLLSDVKIDTFKKFLQYAYTKSVMDFEKYSSAILMELFECGSKWLVTSMTTICLQLLEKRGESMTHGDLLKLFEFSHKVDSSKLIFASKKNLQSRFAHRLYCFQALRLAPKIFEQYFLATINFLPEVKRFQMIEAYIRMHGDNDEKSNQRSLKDKDDEDIEENVSYYGSEIELKPNNVASKTQSIEKINIELPNSNFVKELLSYIDYSSMKTKDFYEVVGKSSLLTYQEKFENLFLTVKDSSNDDSGEDDE</sequence>
<dbReference type="GeneID" id="108052384"/>
<dbReference type="Pfam" id="PF00651">
    <property type="entry name" value="BTB"/>
    <property type="match status" value="1"/>
</dbReference>
<accession>A0A6P4FLE7</accession>
<proteinExistence type="predicted"/>
<dbReference type="SMART" id="SM00225">
    <property type="entry name" value="BTB"/>
    <property type="match status" value="1"/>
</dbReference>
<dbReference type="PANTHER" id="PTHR24410">
    <property type="entry name" value="HL07962P-RELATED"/>
    <property type="match status" value="1"/>
</dbReference>
<dbReference type="EnsemblMetazoa" id="XM_017134770.2">
    <property type="protein sequence ID" value="XP_016990259.1"/>
    <property type="gene ID" value="LOC108052384"/>
</dbReference>
<dbReference type="PROSITE" id="PS50097">
    <property type="entry name" value="BTB"/>
    <property type="match status" value="1"/>
</dbReference>
<dbReference type="SUPFAM" id="SSF54695">
    <property type="entry name" value="POZ domain"/>
    <property type="match status" value="1"/>
</dbReference>
<reference evidence="4" key="2">
    <citation type="submission" date="2025-04" db="UniProtKB">
        <authorList>
            <consortium name="RefSeq"/>
        </authorList>
    </citation>
    <scope>IDENTIFICATION</scope>
</reference>
<reference evidence="3" key="1">
    <citation type="journal article" date="2021" name="Elife">
        <title>Highly contiguous assemblies of 101 drosophilid genomes.</title>
        <authorList>
            <person name="Kim B.Y."/>
            <person name="Wang J.R."/>
            <person name="Miller D.E."/>
            <person name="Barmina O."/>
            <person name="Delaney E."/>
            <person name="Thompson A."/>
            <person name="Comeault A.A."/>
            <person name="Peede D."/>
            <person name="D'Agostino E.R."/>
            <person name="Pelaez J."/>
            <person name="Aguilar J.M."/>
            <person name="Haji D."/>
            <person name="Matsunaga T."/>
            <person name="Armstrong E.E."/>
            <person name="Zych M."/>
            <person name="Ogawa Y."/>
            <person name="Stamenkovic-Radak M."/>
            <person name="Jelic M."/>
            <person name="Veselinovic M.S."/>
            <person name="Tanaskovic M."/>
            <person name="Eric P."/>
            <person name="Gao J.J."/>
            <person name="Katoh T.K."/>
            <person name="Toda M.J."/>
            <person name="Watabe H."/>
            <person name="Watada M."/>
            <person name="Davis J.S."/>
            <person name="Moyle L.C."/>
            <person name="Manoli G."/>
            <person name="Bertolini E."/>
            <person name="Kostal V."/>
            <person name="Hawley R.S."/>
            <person name="Takahashi A."/>
            <person name="Jones C.D."/>
            <person name="Price D.K."/>
            <person name="Whiteman N."/>
            <person name="Kopp A."/>
            <person name="Matute D.R."/>
            <person name="Petrov D.A."/>
        </authorList>
    </citation>
    <scope>NUCLEOTIDE SEQUENCE [LARGE SCALE GENOMIC DNA]</scope>
</reference>
<dbReference type="Proteomes" id="UP001652680">
    <property type="component" value="Unassembled WGS sequence"/>
</dbReference>
<dbReference type="RefSeq" id="XP_016990259.1">
    <property type="nucleotide sequence ID" value="XM_017134770.1"/>
</dbReference>
<name>A0A6P4FLE7_DRORH</name>
<dbReference type="OrthoDB" id="7869089at2759"/>
<evidence type="ECO:0000259" key="1">
    <source>
        <dbReference type="PROSITE" id="PS50097"/>
    </source>
</evidence>
<gene>
    <name evidence="4" type="primary">LOC108052384</name>
    <name evidence="2" type="synonym">108052384</name>
</gene>
<dbReference type="Gene3D" id="3.30.710.10">
    <property type="entry name" value="Potassium Channel Kv1.1, Chain A"/>
    <property type="match status" value="1"/>
</dbReference>
<dbReference type="PANTHER" id="PTHR24410:SF23">
    <property type="entry name" value="BTB DOMAIN-CONTAINING PROTEIN-RELATED"/>
    <property type="match status" value="1"/>
</dbReference>
<organism evidence="4">
    <name type="scientific">Drosophila rhopaloa</name>
    <name type="common">Fruit fly</name>
    <dbReference type="NCBI Taxonomy" id="1041015"/>
    <lineage>
        <taxon>Eukaryota</taxon>
        <taxon>Metazoa</taxon>
        <taxon>Ecdysozoa</taxon>
        <taxon>Arthropoda</taxon>
        <taxon>Hexapoda</taxon>
        <taxon>Insecta</taxon>
        <taxon>Pterygota</taxon>
        <taxon>Neoptera</taxon>
        <taxon>Endopterygota</taxon>
        <taxon>Diptera</taxon>
        <taxon>Brachycera</taxon>
        <taxon>Muscomorpha</taxon>
        <taxon>Ephydroidea</taxon>
        <taxon>Drosophilidae</taxon>
        <taxon>Drosophila</taxon>
        <taxon>Sophophora</taxon>
    </lineage>
</organism>
<dbReference type="CDD" id="cd18186">
    <property type="entry name" value="BTB_POZ_ZBTB_KLHL-like"/>
    <property type="match status" value="1"/>
</dbReference>
<reference evidence="2" key="3">
    <citation type="submission" date="2025-05" db="UniProtKB">
        <authorList>
            <consortium name="EnsemblMetazoa"/>
        </authorList>
    </citation>
    <scope>IDENTIFICATION</scope>
</reference>